<dbReference type="SMART" id="SM00267">
    <property type="entry name" value="GGDEF"/>
    <property type="match status" value="1"/>
</dbReference>
<organism evidence="4 5">
    <name type="scientific">Lacibacterium aquatile</name>
    <dbReference type="NCBI Taxonomy" id="1168082"/>
    <lineage>
        <taxon>Bacteria</taxon>
        <taxon>Pseudomonadati</taxon>
        <taxon>Pseudomonadota</taxon>
        <taxon>Alphaproteobacteria</taxon>
        <taxon>Rhodospirillales</taxon>
        <taxon>Rhodospirillaceae</taxon>
    </lineage>
</organism>
<dbReference type="PROSITE" id="PS50113">
    <property type="entry name" value="PAC"/>
    <property type="match status" value="1"/>
</dbReference>
<dbReference type="InterPro" id="IPR029787">
    <property type="entry name" value="Nucleotide_cyclase"/>
</dbReference>
<dbReference type="PROSITE" id="PS50887">
    <property type="entry name" value="GGDEF"/>
    <property type="match status" value="1"/>
</dbReference>
<dbReference type="Gene3D" id="3.30.70.270">
    <property type="match status" value="1"/>
</dbReference>
<proteinExistence type="predicted"/>
<dbReference type="CDD" id="cd01949">
    <property type="entry name" value="GGDEF"/>
    <property type="match status" value="1"/>
</dbReference>
<dbReference type="PANTHER" id="PTHR44757:SF2">
    <property type="entry name" value="BIOFILM ARCHITECTURE MAINTENANCE PROTEIN MBAA"/>
    <property type="match status" value="1"/>
</dbReference>
<dbReference type="EMBL" id="JBHUIP010000012">
    <property type="protein sequence ID" value="MFD2263896.1"/>
    <property type="molecule type" value="Genomic_DNA"/>
</dbReference>
<dbReference type="PROSITE" id="PS50883">
    <property type="entry name" value="EAL"/>
    <property type="match status" value="1"/>
</dbReference>
<feature type="domain" description="PAC" evidence="1">
    <location>
        <begin position="96"/>
        <end position="146"/>
    </location>
</feature>
<evidence type="ECO:0000259" key="1">
    <source>
        <dbReference type="PROSITE" id="PS50113"/>
    </source>
</evidence>
<keyword evidence="5" id="KW-1185">Reference proteome</keyword>
<dbReference type="Gene3D" id="3.20.20.450">
    <property type="entry name" value="EAL domain"/>
    <property type="match status" value="1"/>
</dbReference>
<accession>A0ABW5DV95</accession>
<dbReference type="PANTHER" id="PTHR44757">
    <property type="entry name" value="DIGUANYLATE CYCLASE DGCP"/>
    <property type="match status" value="1"/>
</dbReference>
<protein>
    <submittedName>
        <fullName evidence="4">Bifunctional diguanylate cyclase/phosphodiesterase</fullName>
    </submittedName>
</protein>
<dbReference type="CDD" id="cd01948">
    <property type="entry name" value="EAL"/>
    <property type="match status" value="1"/>
</dbReference>
<dbReference type="InterPro" id="IPR000014">
    <property type="entry name" value="PAS"/>
</dbReference>
<gene>
    <name evidence="4" type="ORF">ACFSM5_13420</name>
</gene>
<feature type="domain" description="EAL" evidence="2">
    <location>
        <begin position="320"/>
        <end position="574"/>
    </location>
</feature>
<dbReference type="Pfam" id="PF00990">
    <property type="entry name" value="GGDEF"/>
    <property type="match status" value="1"/>
</dbReference>
<dbReference type="NCBIfam" id="TIGR00254">
    <property type="entry name" value="GGDEF"/>
    <property type="match status" value="1"/>
</dbReference>
<dbReference type="InterPro" id="IPR043128">
    <property type="entry name" value="Rev_trsase/Diguanyl_cyclase"/>
</dbReference>
<evidence type="ECO:0000313" key="4">
    <source>
        <dbReference type="EMBL" id="MFD2263896.1"/>
    </source>
</evidence>
<evidence type="ECO:0000259" key="3">
    <source>
        <dbReference type="PROSITE" id="PS50887"/>
    </source>
</evidence>
<sequence>MTEFKRPLGQSSSEPQHTLREVISVVLDSLTDAVLLVNDQGVIEAANQSADKTLSGGDGQLKGKRINPYLGGLCAIDAIDPLRSLMSILPESTIGTGRATALARGDGFAFPAELSVGEILDNGQALYLLTIRDITDRRRIENRLERMALYDTLTGLPNRLKMQTHLELSIQEAKAAGKSVVVAGIDVDNFKNVNDFFGHQLGDRLLQAAAGRLRADLEPGDILGRVGGDDFLICVPTENVEATMERLRARVQEAFDRTFIIDDFELYATASVGFTSFPEHGSDVSTLLKNAEAATYFAKEAGRNTYAIYSARVTDRRSHRVSLETDLRRGLERNEFLVHYQPRLEASTGRLRGMEALIRWEHPESGLVPPSQFIPIAEESGLIVPIGLWVLEAACRQTRRWLDAGFGDLKLAVNLSVRQFKDAGLVQKIQNVLIRTGLPADHLELEITESGLMNDIERGMEVLAELKNLGCTMAIDDFGTGYSSLSYLKRLPIDVLKIDRSFVMGLPQERSDLSIVNAVVGMARSLGLVTVAEGVESNDQLSTLVSIGCDEVQGYLLSRPLTVPEFHSYLTGMKERDLISGAH</sequence>
<dbReference type="Gene3D" id="3.30.450.20">
    <property type="entry name" value="PAS domain"/>
    <property type="match status" value="1"/>
</dbReference>
<dbReference type="SUPFAM" id="SSF55073">
    <property type="entry name" value="Nucleotide cyclase"/>
    <property type="match status" value="1"/>
</dbReference>
<dbReference type="InterPro" id="IPR035965">
    <property type="entry name" value="PAS-like_dom_sf"/>
</dbReference>
<evidence type="ECO:0000259" key="2">
    <source>
        <dbReference type="PROSITE" id="PS50883"/>
    </source>
</evidence>
<dbReference type="InterPro" id="IPR001633">
    <property type="entry name" value="EAL_dom"/>
</dbReference>
<dbReference type="InterPro" id="IPR000700">
    <property type="entry name" value="PAS-assoc_C"/>
</dbReference>
<dbReference type="InterPro" id="IPR052155">
    <property type="entry name" value="Biofilm_reg_signaling"/>
</dbReference>
<dbReference type="RefSeq" id="WP_379876939.1">
    <property type="nucleotide sequence ID" value="NZ_JBHUIP010000012.1"/>
</dbReference>
<dbReference type="NCBIfam" id="TIGR00229">
    <property type="entry name" value="sensory_box"/>
    <property type="match status" value="1"/>
</dbReference>
<dbReference type="Proteomes" id="UP001597295">
    <property type="component" value="Unassembled WGS sequence"/>
</dbReference>
<dbReference type="SUPFAM" id="SSF55785">
    <property type="entry name" value="PYP-like sensor domain (PAS domain)"/>
    <property type="match status" value="1"/>
</dbReference>
<reference evidence="5" key="1">
    <citation type="journal article" date="2019" name="Int. J. Syst. Evol. Microbiol.">
        <title>The Global Catalogue of Microorganisms (GCM) 10K type strain sequencing project: providing services to taxonomists for standard genome sequencing and annotation.</title>
        <authorList>
            <consortium name="The Broad Institute Genomics Platform"/>
            <consortium name="The Broad Institute Genome Sequencing Center for Infectious Disease"/>
            <person name="Wu L."/>
            <person name="Ma J."/>
        </authorList>
    </citation>
    <scope>NUCLEOTIDE SEQUENCE [LARGE SCALE GENOMIC DNA]</scope>
    <source>
        <strain evidence="5">CGMCC 1.19062</strain>
    </source>
</reference>
<dbReference type="SUPFAM" id="SSF141868">
    <property type="entry name" value="EAL domain-like"/>
    <property type="match status" value="1"/>
</dbReference>
<dbReference type="SMART" id="SM00052">
    <property type="entry name" value="EAL"/>
    <property type="match status" value="1"/>
</dbReference>
<dbReference type="InterPro" id="IPR035919">
    <property type="entry name" value="EAL_sf"/>
</dbReference>
<comment type="caution">
    <text evidence="4">The sequence shown here is derived from an EMBL/GenBank/DDBJ whole genome shotgun (WGS) entry which is preliminary data.</text>
</comment>
<dbReference type="Pfam" id="PF00563">
    <property type="entry name" value="EAL"/>
    <property type="match status" value="1"/>
</dbReference>
<feature type="domain" description="GGDEF" evidence="3">
    <location>
        <begin position="178"/>
        <end position="311"/>
    </location>
</feature>
<dbReference type="InterPro" id="IPR000160">
    <property type="entry name" value="GGDEF_dom"/>
</dbReference>
<evidence type="ECO:0000313" key="5">
    <source>
        <dbReference type="Proteomes" id="UP001597295"/>
    </source>
</evidence>
<name>A0ABW5DV95_9PROT</name>